<dbReference type="EMBL" id="CP002353">
    <property type="protein sequence ID" value="ADV63173.1"/>
    <property type="molecule type" value="Genomic_DNA"/>
</dbReference>
<dbReference type="eggNOG" id="COG1610">
    <property type="taxonomic scope" value="Bacteria"/>
</dbReference>
<dbReference type="HOGENOM" id="CLU_1862478_0_0_0"/>
<dbReference type="KEGG" id="ipa:Isop_2603"/>
<dbReference type="InterPro" id="IPR019004">
    <property type="entry name" value="YqeY/Aim41"/>
</dbReference>
<dbReference type="AlphaFoldDB" id="E8QZ31"/>
<evidence type="ECO:0000313" key="2">
    <source>
        <dbReference type="Proteomes" id="UP000008631"/>
    </source>
</evidence>
<dbReference type="SUPFAM" id="SSF89095">
    <property type="entry name" value="GatB/YqeY motif"/>
    <property type="match status" value="1"/>
</dbReference>
<dbReference type="InterPro" id="IPR003789">
    <property type="entry name" value="Asn/Gln_tRNA_amidoTrase-B-like"/>
</dbReference>
<reference key="1">
    <citation type="submission" date="2010-11" db="EMBL/GenBank/DDBJ databases">
        <title>The complete sequence of chromosome of Isophaera pallida ATCC 43644.</title>
        <authorList>
            <consortium name="US DOE Joint Genome Institute (JGI-PGF)"/>
            <person name="Lucas S."/>
            <person name="Copeland A."/>
            <person name="Lapidus A."/>
            <person name="Bruce D."/>
            <person name="Goodwin L."/>
            <person name="Pitluck S."/>
            <person name="Kyrpides N."/>
            <person name="Mavromatis K."/>
            <person name="Pagani I."/>
            <person name="Ivanova N."/>
            <person name="Saunders E."/>
            <person name="Brettin T."/>
            <person name="Detter J.C."/>
            <person name="Han C."/>
            <person name="Tapia R."/>
            <person name="Land M."/>
            <person name="Hauser L."/>
            <person name="Markowitz V."/>
            <person name="Cheng J.-F."/>
            <person name="Hugenholtz P."/>
            <person name="Woyke T."/>
            <person name="Wu D."/>
            <person name="Eisen J.A."/>
        </authorList>
    </citation>
    <scope>NUCLEOTIDE SEQUENCE</scope>
    <source>
        <strain>ATCC 43644</strain>
    </source>
</reference>
<protein>
    <recommendedName>
        <fullName evidence="3">GatB/YqeY domain-containing protein</fullName>
    </recommendedName>
</protein>
<evidence type="ECO:0008006" key="3">
    <source>
        <dbReference type="Google" id="ProtNLM"/>
    </source>
</evidence>
<sequence>MAESIVSRMRKALPEAMKAKDTVKLNFLRYWIAKLTQGDGTEVSDDEAIKRMKGVLKEAKGGLTSFSPEEIELIRQWVPANLTIEQIEEALAPVAQAIAAAPKEGMAMGQAMKVLAGKDVDSDDVKTVVARIRQASA</sequence>
<keyword evidence="2" id="KW-1185">Reference proteome</keyword>
<dbReference type="InParanoid" id="E8QZ31"/>
<gene>
    <name evidence="1" type="ordered locus">Isop_2603</name>
</gene>
<accession>E8QZ31</accession>
<dbReference type="OrthoDB" id="276036at2"/>
<dbReference type="STRING" id="575540.Isop_2603"/>
<name>E8QZ31_ISOPI</name>
<dbReference type="GO" id="GO:0016884">
    <property type="term" value="F:carbon-nitrogen ligase activity, with glutamine as amido-N-donor"/>
    <property type="evidence" value="ECO:0007669"/>
    <property type="project" value="InterPro"/>
</dbReference>
<proteinExistence type="predicted"/>
<dbReference type="Proteomes" id="UP000008631">
    <property type="component" value="Chromosome"/>
</dbReference>
<evidence type="ECO:0000313" key="1">
    <source>
        <dbReference type="EMBL" id="ADV63173.1"/>
    </source>
</evidence>
<organism evidence="1 2">
    <name type="scientific">Isosphaera pallida (strain ATCC 43644 / DSM 9630 / IS1B)</name>
    <dbReference type="NCBI Taxonomy" id="575540"/>
    <lineage>
        <taxon>Bacteria</taxon>
        <taxon>Pseudomonadati</taxon>
        <taxon>Planctomycetota</taxon>
        <taxon>Planctomycetia</taxon>
        <taxon>Isosphaerales</taxon>
        <taxon>Isosphaeraceae</taxon>
        <taxon>Isosphaera</taxon>
    </lineage>
</organism>
<reference evidence="1 2" key="2">
    <citation type="journal article" date="2011" name="Stand. Genomic Sci.">
        <title>Complete genome sequence of Isosphaera pallida type strain (IS1B).</title>
        <authorList>
            <consortium name="US DOE Joint Genome Institute (JGI-PGF)"/>
            <person name="Goker M."/>
            <person name="Cleland D."/>
            <person name="Saunders E."/>
            <person name="Lapidus A."/>
            <person name="Nolan M."/>
            <person name="Lucas S."/>
            <person name="Hammon N."/>
            <person name="Deshpande S."/>
            <person name="Cheng J.F."/>
            <person name="Tapia R."/>
            <person name="Han C."/>
            <person name="Goodwin L."/>
            <person name="Pitluck S."/>
            <person name="Liolios K."/>
            <person name="Pagani I."/>
            <person name="Ivanova N."/>
            <person name="Mavromatis K."/>
            <person name="Pati A."/>
            <person name="Chen A."/>
            <person name="Palaniappan K."/>
            <person name="Land M."/>
            <person name="Hauser L."/>
            <person name="Chang Y.J."/>
            <person name="Jeffries C.D."/>
            <person name="Detter J.C."/>
            <person name="Beck B."/>
            <person name="Woyke T."/>
            <person name="Bristow J."/>
            <person name="Eisen J.A."/>
            <person name="Markowitz V."/>
            <person name="Hugenholtz P."/>
            <person name="Kyrpides N.C."/>
            <person name="Klenk H.P."/>
        </authorList>
    </citation>
    <scope>NUCLEOTIDE SEQUENCE [LARGE SCALE GENOMIC DNA]</scope>
    <source>
        <strain evidence="2">ATCC 43644 / DSM 9630 / IS1B</strain>
    </source>
</reference>
<dbReference type="RefSeq" id="WP_013565461.1">
    <property type="nucleotide sequence ID" value="NC_014962.1"/>
</dbReference>
<dbReference type="Pfam" id="PF09424">
    <property type="entry name" value="YqeY"/>
    <property type="match status" value="1"/>
</dbReference>